<keyword evidence="1" id="KW-0479">Metal-binding</keyword>
<protein>
    <recommendedName>
        <fullName evidence="5">PHD-type domain-containing protein</fullName>
    </recommendedName>
</protein>
<evidence type="ECO:0000256" key="3">
    <source>
        <dbReference type="ARBA" id="ARBA00022833"/>
    </source>
</evidence>
<dbReference type="Proteomes" id="UP001153737">
    <property type="component" value="Chromosome 15"/>
</dbReference>
<evidence type="ECO:0000256" key="1">
    <source>
        <dbReference type="ARBA" id="ARBA00022723"/>
    </source>
</evidence>
<evidence type="ECO:0000313" key="7">
    <source>
        <dbReference type="Proteomes" id="UP001153737"/>
    </source>
</evidence>
<evidence type="ECO:0000256" key="4">
    <source>
        <dbReference type="PROSITE-ProRule" id="PRU00146"/>
    </source>
</evidence>
<keyword evidence="2 4" id="KW-0863">Zinc-finger</keyword>
<sequence>MADEIRNFCVKCDENIGDAAQAKILKCNGQCNKVIHQTCSSYNASEWQFLETNKDNIKWFCDGCSQATTVKVSQ</sequence>
<accession>A0A9P0GLK7</accession>
<organism evidence="6 7">
    <name type="scientific">Phaedon cochleariae</name>
    <name type="common">Mustard beetle</name>
    <dbReference type="NCBI Taxonomy" id="80249"/>
    <lineage>
        <taxon>Eukaryota</taxon>
        <taxon>Metazoa</taxon>
        <taxon>Ecdysozoa</taxon>
        <taxon>Arthropoda</taxon>
        <taxon>Hexapoda</taxon>
        <taxon>Insecta</taxon>
        <taxon>Pterygota</taxon>
        <taxon>Neoptera</taxon>
        <taxon>Endopterygota</taxon>
        <taxon>Coleoptera</taxon>
        <taxon>Polyphaga</taxon>
        <taxon>Cucujiformia</taxon>
        <taxon>Chrysomeloidea</taxon>
        <taxon>Chrysomelidae</taxon>
        <taxon>Chrysomelinae</taxon>
        <taxon>Chrysomelini</taxon>
        <taxon>Phaedon</taxon>
    </lineage>
</organism>
<dbReference type="Gene3D" id="3.30.40.10">
    <property type="entry name" value="Zinc/RING finger domain, C3HC4 (zinc finger)"/>
    <property type="match status" value="1"/>
</dbReference>
<name>A0A9P0GLK7_PHACE</name>
<reference evidence="6" key="1">
    <citation type="submission" date="2022-01" db="EMBL/GenBank/DDBJ databases">
        <authorList>
            <person name="King R."/>
        </authorList>
    </citation>
    <scope>NUCLEOTIDE SEQUENCE</scope>
</reference>
<dbReference type="PROSITE" id="PS50016">
    <property type="entry name" value="ZF_PHD_2"/>
    <property type="match status" value="1"/>
</dbReference>
<dbReference type="InterPro" id="IPR013083">
    <property type="entry name" value="Znf_RING/FYVE/PHD"/>
</dbReference>
<evidence type="ECO:0000259" key="5">
    <source>
        <dbReference type="PROSITE" id="PS50016"/>
    </source>
</evidence>
<evidence type="ECO:0000256" key="2">
    <source>
        <dbReference type="ARBA" id="ARBA00022771"/>
    </source>
</evidence>
<keyword evidence="3" id="KW-0862">Zinc</keyword>
<dbReference type="OrthoDB" id="6652862at2759"/>
<dbReference type="EMBL" id="OU896721">
    <property type="protein sequence ID" value="CAH1154161.1"/>
    <property type="molecule type" value="Genomic_DNA"/>
</dbReference>
<dbReference type="InterPro" id="IPR011011">
    <property type="entry name" value="Znf_FYVE_PHD"/>
</dbReference>
<dbReference type="SUPFAM" id="SSF57903">
    <property type="entry name" value="FYVE/PHD zinc finger"/>
    <property type="match status" value="1"/>
</dbReference>
<dbReference type="GO" id="GO:0008270">
    <property type="term" value="F:zinc ion binding"/>
    <property type="evidence" value="ECO:0007669"/>
    <property type="project" value="UniProtKB-KW"/>
</dbReference>
<gene>
    <name evidence="6" type="ORF">PHAECO_LOCUS4838</name>
</gene>
<proteinExistence type="predicted"/>
<reference evidence="6" key="2">
    <citation type="submission" date="2022-10" db="EMBL/GenBank/DDBJ databases">
        <authorList>
            <consortium name="ENA_rothamsted_submissions"/>
            <consortium name="culmorum"/>
            <person name="King R."/>
        </authorList>
    </citation>
    <scope>NUCLEOTIDE SEQUENCE</scope>
</reference>
<dbReference type="AlphaFoldDB" id="A0A9P0GLK7"/>
<dbReference type="InterPro" id="IPR019787">
    <property type="entry name" value="Znf_PHD-finger"/>
</dbReference>
<evidence type="ECO:0000313" key="6">
    <source>
        <dbReference type="EMBL" id="CAH1154161.1"/>
    </source>
</evidence>
<feature type="domain" description="PHD-type" evidence="5">
    <location>
        <begin position="6"/>
        <end position="67"/>
    </location>
</feature>
<keyword evidence="7" id="KW-1185">Reference proteome</keyword>